<dbReference type="InterPro" id="IPR051938">
    <property type="entry name" value="Apopto_cytoskel_mod"/>
</dbReference>
<dbReference type="Proteomes" id="UP000641646">
    <property type="component" value="Unassembled WGS sequence"/>
</dbReference>
<evidence type="ECO:0000256" key="2">
    <source>
        <dbReference type="SAM" id="MobiDB-lite"/>
    </source>
</evidence>
<keyword evidence="3" id="KW-0812">Transmembrane</keyword>
<dbReference type="Pfam" id="PF00226">
    <property type="entry name" value="DnaJ"/>
    <property type="match status" value="1"/>
</dbReference>
<keyword evidence="6" id="KW-1185">Reference proteome</keyword>
<feature type="region of interest" description="Disordered" evidence="2">
    <location>
        <begin position="162"/>
        <end position="187"/>
    </location>
</feature>
<dbReference type="PANTHER" id="PTHR44145:SF3">
    <property type="entry name" value="DNAJ HOMOLOG SUBFAMILY A MEMBER 3, MITOCHONDRIAL"/>
    <property type="match status" value="1"/>
</dbReference>
<evidence type="ECO:0000259" key="4">
    <source>
        <dbReference type="PROSITE" id="PS50076"/>
    </source>
</evidence>
<evidence type="ECO:0000256" key="1">
    <source>
        <dbReference type="ARBA" id="ARBA00023186"/>
    </source>
</evidence>
<protein>
    <submittedName>
        <fullName evidence="5">J domain-containing protein</fullName>
    </submittedName>
</protein>
<keyword evidence="1" id="KW-0143">Chaperone</keyword>
<accession>A0A926VK82</accession>
<dbReference type="Gene3D" id="1.10.287.110">
    <property type="entry name" value="DnaJ domain"/>
    <property type="match status" value="1"/>
</dbReference>
<feature type="region of interest" description="Disordered" evidence="2">
    <location>
        <begin position="101"/>
        <end position="121"/>
    </location>
</feature>
<reference evidence="5" key="1">
    <citation type="journal article" date="2015" name="ISME J.">
        <title>Draft Genome Sequence of Streptomyces incarnatus NRRL8089, which Produces the Nucleoside Antibiotic Sinefungin.</title>
        <authorList>
            <person name="Oshima K."/>
            <person name="Hattori M."/>
            <person name="Shimizu H."/>
            <person name="Fukuda K."/>
            <person name="Nemoto M."/>
            <person name="Inagaki K."/>
            <person name="Tamura T."/>
        </authorList>
    </citation>
    <scope>NUCLEOTIDE SEQUENCE</scope>
    <source>
        <strain evidence="5">FACHB-1375</strain>
    </source>
</reference>
<dbReference type="EMBL" id="JACJPW010000112">
    <property type="protein sequence ID" value="MBD2185233.1"/>
    <property type="molecule type" value="Genomic_DNA"/>
</dbReference>
<dbReference type="RefSeq" id="WP_190473212.1">
    <property type="nucleotide sequence ID" value="NZ_JACJPW010000112.1"/>
</dbReference>
<dbReference type="InterPro" id="IPR001623">
    <property type="entry name" value="DnaJ_domain"/>
</dbReference>
<dbReference type="PROSITE" id="PS50076">
    <property type="entry name" value="DNAJ_2"/>
    <property type="match status" value="1"/>
</dbReference>
<dbReference type="SUPFAM" id="SSF46565">
    <property type="entry name" value="Chaperone J-domain"/>
    <property type="match status" value="1"/>
</dbReference>
<feature type="compositionally biased region" description="Polar residues" evidence="2">
    <location>
        <begin position="162"/>
        <end position="179"/>
    </location>
</feature>
<feature type="domain" description="J" evidence="4">
    <location>
        <begin position="24"/>
        <end position="90"/>
    </location>
</feature>
<keyword evidence="3" id="KW-1133">Transmembrane helix</keyword>
<dbReference type="CDD" id="cd06257">
    <property type="entry name" value="DnaJ"/>
    <property type="match status" value="1"/>
</dbReference>
<evidence type="ECO:0000313" key="6">
    <source>
        <dbReference type="Proteomes" id="UP000641646"/>
    </source>
</evidence>
<dbReference type="PROSITE" id="PS00636">
    <property type="entry name" value="DNAJ_1"/>
    <property type="match status" value="1"/>
</dbReference>
<evidence type="ECO:0000313" key="5">
    <source>
        <dbReference type="EMBL" id="MBD2185233.1"/>
    </source>
</evidence>
<dbReference type="AlphaFoldDB" id="A0A926VK82"/>
<proteinExistence type="predicted"/>
<sequence>MTSNRATHNQENRQFSTRIPLSSSYYALLGLHPSASAVEIRRAYRELSKRYHPDTTELPEAIATAKFQQLNEAYATLSNPERRLHYDTKIGYSRVTVIQPPSDLNRPVSDKGYESSSAYLDPTDRPLSPGEIFALFIMLVTFVGCLLLAIAIGLTQPVSPSNQTVQQQVSPTLTPTEKSIPSPEMKI</sequence>
<reference evidence="5" key="2">
    <citation type="submission" date="2020-08" db="EMBL/GenBank/DDBJ databases">
        <authorList>
            <person name="Chen M."/>
            <person name="Teng W."/>
            <person name="Zhao L."/>
            <person name="Hu C."/>
            <person name="Zhou Y."/>
            <person name="Han B."/>
            <person name="Song L."/>
            <person name="Shu W."/>
        </authorList>
    </citation>
    <scope>NUCLEOTIDE SEQUENCE</scope>
    <source>
        <strain evidence="5">FACHB-1375</strain>
    </source>
</reference>
<dbReference type="PRINTS" id="PR00625">
    <property type="entry name" value="JDOMAIN"/>
</dbReference>
<organism evidence="5 6">
    <name type="scientific">Aerosakkonema funiforme FACHB-1375</name>
    <dbReference type="NCBI Taxonomy" id="2949571"/>
    <lineage>
        <taxon>Bacteria</taxon>
        <taxon>Bacillati</taxon>
        <taxon>Cyanobacteriota</taxon>
        <taxon>Cyanophyceae</taxon>
        <taxon>Oscillatoriophycideae</taxon>
        <taxon>Aerosakkonematales</taxon>
        <taxon>Aerosakkonemataceae</taxon>
        <taxon>Aerosakkonema</taxon>
    </lineage>
</organism>
<gene>
    <name evidence="5" type="ORF">H6G03_29870</name>
</gene>
<name>A0A926VK82_9CYAN</name>
<keyword evidence="3" id="KW-0472">Membrane</keyword>
<evidence type="ECO:0000256" key="3">
    <source>
        <dbReference type="SAM" id="Phobius"/>
    </source>
</evidence>
<dbReference type="SMART" id="SM00271">
    <property type="entry name" value="DnaJ"/>
    <property type="match status" value="1"/>
</dbReference>
<feature type="transmembrane region" description="Helical" evidence="3">
    <location>
        <begin position="132"/>
        <end position="154"/>
    </location>
</feature>
<dbReference type="InterPro" id="IPR018253">
    <property type="entry name" value="DnaJ_domain_CS"/>
</dbReference>
<dbReference type="PANTHER" id="PTHR44145">
    <property type="entry name" value="DNAJ HOMOLOG SUBFAMILY A MEMBER 3, MITOCHONDRIAL"/>
    <property type="match status" value="1"/>
</dbReference>
<comment type="caution">
    <text evidence="5">The sequence shown here is derived from an EMBL/GenBank/DDBJ whole genome shotgun (WGS) entry which is preliminary data.</text>
</comment>
<dbReference type="InterPro" id="IPR036869">
    <property type="entry name" value="J_dom_sf"/>
</dbReference>